<dbReference type="CDD" id="cd16098">
    <property type="entry name" value="FliS"/>
    <property type="match status" value="1"/>
</dbReference>
<keyword evidence="3" id="KW-0963">Cytoplasm</keyword>
<evidence type="ECO:0000256" key="2">
    <source>
        <dbReference type="ARBA" id="ARBA00008787"/>
    </source>
</evidence>
<dbReference type="RefSeq" id="WP_174403508.1">
    <property type="nucleotide sequence ID" value="NZ_BLVO01000004.1"/>
</dbReference>
<dbReference type="Pfam" id="PF02561">
    <property type="entry name" value="FliS"/>
    <property type="match status" value="1"/>
</dbReference>
<feature type="compositionally biased region" description="Low complexity" evidence="6">
    <location>
        <begin position="169"/>
        <end position="180"/>
    </location>
</feature>
<dbReference type="GO" id="GO:0044780">
    <property type="term" value="P:bacterial-type flagellum assembly"/>
    <property type="evidence" value="ECO:0007669"/>
    <property type="project" value="InterPro"/>
</dbReference>
<keyword evidence="7" id="KW-0282">Flagellum</keyword>
<sequence length="259" mass="27375">MQKAAKAYFQTQVATTSQGKLLLMLYDGCIKFLNQSKVKIEERDYAQKGILISKALDVINELDSSLNAEKGGELAENLHKLYFYCSTRLLNANLKMDIGYIDEVIKILSGLRSAYAQIIDTPEAAAAAAMTTPVQTGQTNVTHNPMGGIPKPAAFGGAKGPMPKANAFAMQAQAATAPAQESGIRPGAPTGGYAKPAQSQQATPPAQGQPVQTTAPAEPDVTAPQQAQPDSTDSKPLDFSGKRLSGAAMYRKIAAHNNP</sequence>
<keyword evidence="5" id="KW-0143">Chaperone</keyword>
<dbReference type="Proteomes" id="UP000503840">
    <property type="component" value="Unassembled WGS sequence"/>
</dbReference>
<accession>A0A7J0BF71</accession>
<dbReference type="PANTHER" id="PTHR34773">
    <property type="entry name" value="FLAGELLAR SECRETION CHAPERONE FLIS"/>
    <property type="match status" value="1"/>
</dbReference>
<reference evidence="7 8" key="1">
    <citation type="submission" date="2020-05" db="EMBL/GenBank/DDBJ databases">
        <title>Draft genome sequence of Desulfovibrio sp. strain HN2T.</title>
        <authorList>
            <person name="Ueno A."/>
            <person name="Tamazawa S."/>
            <person name="Tamamura S."/>
            <person name="Murakami T."/>
            <person name="Kiyama T."/>
            <person name="Inomata H."/>
            <person name="Amano Y."/>
            <person name="Miyakawa K."/>
            <person name="Tamaki H."/>
            <person name="Naganuma T."/>
            <person name="Kaneko K."/>
        </authorList>
    </citation>
    <scope>NUCLEOTIDE SEQUENCE [LARGE SCALE GENOMIC DNA]</scope>
    <source>
        <strain evidence="7 8">HN2</strain>
    </source>
</reference>
<protein>
    <submittedName>
        <fullName evidence="7">Flagellar protein FliS</fullName>
    </submittedName>
</protein>
<comment type="subcellular location">
    <subcellularLocation>
        <location evidence="1">Cytoplasm</location>
        <location evidence="1">Cytosol</location>
    </subcellularLocation>
</comment>
<feature type="compositionally biased region" description="Low complexity" evidence="6">
    <location>
        <begin position="194"/>
        <end position="217"/>
    </location>
</feature>
<evidence type="ECO:0000256" key="6">
    <source>
        <dbReference type="SAM" id="MobiDB-lite"/>
    </source>
</evidence>
<feature type="region of interest" description="Disordered" evidence="6">
    <location>
        <begin position="169"/>
        <end position="244"/>
    </location>
</feature>
<dbReference type="Gene3D" id="1.20.120.340">
    <property type="entry name" value="Flagellar protein FliS"/>
    <property type="match status" value="1"/>
</dbReference>
<evidence type="ECO:0000313" key="7">
    <source>
        <dbReference type="EMBL" id="GFM31805.1"/>
    </source>
</evidence>
<evidence type="ECO:0000256" key="3">
    <source>
        <dbReference type="ARBA" id="ARBA00022490"/>
    </source>
</evidence>
<dbReference type="SUPFAM" id="SSF101116">
    <property type="entry name" value="Flagellar export chaperone FliS"/>
    <property type="match status" value="1"/>
</dbReference>
<gene>
    <name evidence="7" type="ORF">DSM101010T_01700</name>
</gene>
<dbReference type="NCBIfam" id="TIGR00208">
    <property type="entry name" value="fliS"/>
    <property type="match status" value="1"/>
</dbReference>
<comment type="caution">
    <text evidence="7">The sequence shown here is derived from an EMBL/GenBank/DDBJ whole genome shotgun (WGS) entry which is preliminary data.</text>
</comment>
<dbReference type="InterPro" id="IPR003713">
    <property type="entry name" value="FliS"/>
</dbReference>
<dbReference type="InterPro" id="IPR036584">
    <property type="entry name" value="FliS_sf"/>
</dbReference>
<evidence type="ECO:0000256" key="4">
    <source>
        <dbReference type="ARBA" id="ARBA00022795"/>
    </source>
</evidence>
<evidence type="ECO:0000313" key="8">
    <source>
        <dbReference type="Proteomes" id="UP000503840"/>
    </source>
</evidence>
<keyword evidence="7" id="KW-0966">Cell projection</keyword>
<dbReference type="EMBL" id="BLVO01000004">
    <property type="protein sequence ID" value="GFM31805.1"/>
    <property type="molecule type" value="Genomic_DNA"/>
</dbReference>
<proteinExistence type="inferred from homology"/>
<dbReference type="PANTHER" id="PTHR34773:SF1">
    <property type="entry name" value="FLAGELLAR SECRETION CHAPERONE FLIS"/>
    <property type="match status" value="1"/>
</dbReference>
<keyword evidence="7" id="KW-0969">Cilium</keyword>
<comment type="similarity">
    <text evidence="2">Belongs to the FliS family.</text>
</comment>
<keyword evidence="4" id="KW-1005">Bacterial flagellum biogenesis</keyword>
<name>A0A7J0BF71_9BACT</name>
<dbReference type="GO" id="GO:0005829">
    <property type="term" value="C:cytosol"/>
    <property type="evidence" value="ECO:0007669"/>
    <property type="project" value="UniProtKB-SubCell"/>
</dbReference>
<keyword evidence="8" id="KW-1185">Reference proteome</keyword>
<evidence type="ECO:0000256" key="1">
    <source>
        <dbReference type="ARBA" id="ARBA00004514"/>
    </source>
</evidence>
<organism evidence="7 8">
    <name type="scientific">Desulfovibrio subterraneus</name>
    <dbReference type="NCBI Taxonomy" id="2718620"/>
    <lineage>
        <taxon>Bacteria</taxon>
        <taxon>Pseudomonadati</taxon>
        <taxon>Thermodesulfobacteriota</taxon>
        <taxon>Desulfovibrionia</taxon>
        <taxon>Desulfovibrionales</taxon>
        <taxon>Desulfovibrionaceae</taxon>
        <taxon>Desulfovibrio</taxon>
    </lineage>
</organism>
<evidence type="ECO:0000256" key="5">
    <source>
        <dbReference type="ARBA" id="ARBA00023186"/>
    </source>
</evidence>
<dbReference type="GO" id="GO:0071973">
    <property type="term" value="P:bacterial-type flagellum-dependent cell motility"/>
    <property type="evidence" value="ECO:0007669"/>
    <property type="project" value="TreeGrafter"/>
</dbReference>
<dbReference type="AlphaFoldDB" id="A0A7J0BF71"/>